<dbReference type="STRING" id="1230097.A0A423W2B8"/>
<comment type="caution">
    <text evidence="3">The sequence shown here is derived from an EMBL/GenBank/DDBJ whole genome shotgun (WGS) entry which is preliminary data.</text>
</comment>
<dbReference type="OrthoDB" id="5419927at2759"/>
<dbReference type="InParanoid" id="A0A423W2B8"/>
<evidence type="ECO:0000313" key="3">
    <source>
        <dbReference type="EMBL" id="ROV97466.1"/>
    </source>
</evidence>
<feature type="region of interest" description="Disordered" evidence="2">
    <location>
        <begin position="15"/>
        <end position="36"/>
    </location>
</feature>
<keyword evidence="4" id="KW-1185">Reference proteome</keyword>
<evidence type="ECO:0000256" key="2">
    <source>
        <dbReference type="SAM" id="MobiDB-lite"/>
    </source>
</evidence>
<proteinExistence type="predicted"/>
<dbReference type="PANTHER" id="PTHR40619">
    <property type="entry name" value="FUNGAL STAND N-TERMINAL GOODBYE DOMAIN-CONTAINING PROTEIN"/>
    <property type="match status" value="1"/>
</dbReference>
<evidence type="ECO:0008006" key="5">
    <source>
        <dbReference type="Google" id="ProtNLM"/>
    </source>
</evidence>
<feature type="coiled-coil region" evidence="1">
    <location>
        <begin position="262"/>
        <end position="329"/>
    </location>
</feature>
<dbReference type="PANTHER" id="PTHR40619:SF3">
    <property type="entry name" value="FUNGAL STAND N-TERMINAL GOODBYE DOMAIN-CONTAINING PROTEIN"/>
    <property type="match status" value="1"/>
</dbReference>
<evidence type="ECO:0000256" key="1">
    <source>
        <dbReference type="SAM" id="Coils"/>
    </source>
</evidence>
<keyword evidence="1" id="KW-0175">Coiled coil</keyword>
<accession>A0A423W2B8</accession>
<name>A0A423W2B8_9PEZI</name>
<organism evidence="3 4">
    <name type="scientific">Cytospora leucostoma</name>
    <dbReference type="NCBI Taxonomy" id="1230097"/>
    <lineage>
        <taxon>Eukaryota</taxon>
        <taxon>Fungi</taxon>
        <taxon>Dikarya</taxon>
        <taxon>Ascomycota</taxon>
        <taxon>Pezizomycotina</taxon>
        <taxon>Sordariomycetes</taxon>
        <taxon>Sordariomycetidae</taxon>
        <taxon>Diaporthales</taxon>
        <taxon>Cytosporaceae</taxon>
        <taxon>Cytospora</taxon>
    </lineage>
</organism>
<dbReference type="EMBL" id="LKEB01000064">
    <property type="protein sequence ID" value="ROV97466.1"/>
    <property type="molecule type" value="Genomic_DNA"/>
</dbReference>
<dbReference type="AlphaFoldDB" id="A0A423W2B8"/>
<evidence type="ECO:0000313" key="4">
    <source>
        <dbReference type="Proteomes" id="UP000285146"/>
    </source>
</evidence>
<sequence>MSQQYVLKNALAAPGSSSITSTYRPAASGPPSEVNIPPPRPMWADAKAMESWNAVLLEALTRFRTTKSEPKGRAQSQYNIRNKSDWDAIYETLELARETYNKDGGPIGWWRKTRRKAADNIAPLSSAALVASKVIPENHYSTPVLGAVGVLLDAVKQAAHVRKEVLEGFDGLVPIFSDVELFLGDFPGDPHIKNASLELTVTILTALEQAIGFFISNELIRGGKVLIKRGEYEQGLRDSLKEIKNKSTKLMEEAIKSNIHQLNHYSQETQKLMSHLAEEQQEARVEMKGGFNSLKYLLDEYLRRKDAIIEQKERELEAERRENVYLAVEVQRLRSASPTLYSPWIPQLAPQTAIVERYVDQEALRRILNTRDLDQIDMAFILDKKADIPAKLQVQAEQIINTPLFRDWIVSTSSGKLLVQWDGRHPKTIADVSPLSIFCTTMVRALQENERFISVQWFCGRHIDPAKAWPYIGGHAMLASLIDQLLRQRTFDMRWLHRESSLADLEVGDLVVRTRLLGWLVRQLPPTVTLFFFVDGVVLYERDEYWDEAGPVLAFLLSLATDTSLQAPIKVLFTSAPGPGTVRAPFALDELILDVDTLPRMTWAPSEERLARELGYSLG</sequence>
<dbReference type="Proteomes" id="UP000285146">
    <property type="component" value="Unassembled WGS sequence"/>
</dbReference>
<reference evidence="3 4" key="1">
    <citation type="submission" date="2015-09" db="EMBL/GenBank/DDBJ databases">
        <title>Host preference determinants of Valsa canker pathogens revealed by comparative genomics.</title>
        <authorList>
            <person name="Yin Z."/>
            <person name="Huang L."/>
        </authorList>
    </citation>
    <scope>NUCLEOTIDE SEQUENCE [LARGE SCALE GENOMIC DNA]</scope>
    <source>
        <strain evidence="3 4">SXYLt</strain>
    </source>
</reference>
<protein>
    <recommendedName>
        <fullName evidence="5">Fungal STAND N-terminal Goodbye domain-containing protein</fullName>
    </recommendedName>
</protein>
<gene>
    <name evidence="3" type="ORF">VPNG_08686</name>
</gene>